<dbReference type="Proteomes" id="UP000013569">
    <property type="component" value="Unassembled WGS sequence"/>
</dbReference>
<dbReference type="Pfam" id="PF00106">
    <property type="entry name" value="adh_short"/>
    <property type="match status" value="1"/>
</dbReference>
<reference evidence="2 3" key="1">
    <citation type="journal article" date="2013" name="Genome Announc.">
        <title>Draft Genome Sequence of a Benzothiophene-Desulfurizing Bacterium, Gordona terrae Strain C-6.</title>
        <authorList>
            <person name="Wang W."/>
            <person name="Ma T."/>
            <person name="Ren Y."/>
            <person name="Li G."/>
        </authorList>
    </citation>
    <scope>NUCLEOTIDE SEQUENCE [LARGE SCALE GENOMIC DNA]</scope>
    <source>
        <strain evidence="2 3">C-6</strain>
    </source>
</reference>
<dbReference type="PANTHER" id="PTHR43157:SF31">
    <property type="entry name" value="PHOSPHATIDYLINOSITOL-GLYCAN BIOSYNTHESIS CLASS F PROTEIN"/>
    <property type="match status" value="1"/>
</dbReference>
<dbReference type="InterPro" id="IPR002347">
    <property type="entry name" value="SDR_fam"/>
</dbReference>
<dbReference type="EMBL" id="AQPW01000022">
    <property type="protein sequence ID" value="EON31606.1"/>
    <property type="molecule type" value="Genomic_DNA"/>
</dbReference>
<sequence length="315" mass="33222">MKSGWTLADAPPQTGRVAVVTGANSGIGREIALGLATLGARVVLACRNPETSAEARDDIVGKVPGAELEIVDLDLASLDSVRAAAAEIGARHTRIDLLVNNAGVMRARRDLTPDGFEMDFGTNYLGHYALTGLLMDRILAADAGRVVTVGSHAHRAGAIDFSDIPMDRTFSSAGAYSRAKLAQMLFALELDRRMRSAEVSAISLAAHPGGTRTGVMREQSRFLQWAYHASSLRWLTDRFIMDPPDGALSVLRAGTDPKAQGGEYYGPVGGFGLAGPPVLVEPSAKAKDRDVAARLWDLGAELTGVTIDLGSSSAP</sequence>
<dbReference type="NCBIfam" id="NF004846">
    <property type="entry name" value="PRK06197.1"/>
    <property type="match status" value="1"/>
</dbReference>
<dbReference type="InterPro" id="IPR036291">
    <property type="entry name" value="NAD(P)-bd_dom_sf"/>
</dbReference>
<proteinExistence type="predicted"/>
<organism evidence="2 3">
    <name type="scientific">Gordonia terrae C-6</name>
    <dbReference type="NCBI Taxonomy" id="1316928"/>
    <lineage>
        <taxon>Bacteria</taxon>
        <taxon>Bacillati</taxon>
        <taxon>Actinomycetota</taxon>
        <taxon>Actinomycetes</taxon>
        <taxon>Mycobacteriales</taxon>
        <taxon>Gordoniaceae</taxon>
        <taxon>Gordonia</taxon>
    </lineage>
</organism>
<dbReference type="GO" id="GO:0016491">
    <property type="term" value="F:oxidoreductase activity"/>
    <property type="evidence" value="ECO:0007669"/>
    <property type="project" value="UniProtKB-KW"/>
</dbReference>
<dbReference type="Gene3D" id="3.40.50.720">
    <property type="entry name" value="NAD(P)-binding Rossmann-like Domain"/>
    <property type="match status" value="1"/>
</dbReference>
<dbReference type="PATRIC" id="fig|1316928.3.peg.3340"/>
<dbReference type="OrthoDB" id="4449798at2"/>
<evidence type="ECO:0000313" key="3">
    <source>
        <dbReference type="Proteomes" id="UP000013569"/>
    </source>
</evidence>
<comment type="caution">
    <text evidence="2">The sequence shown here is derived from an EMBL/GenBank/DDBJ whole genome shotgun (WGS) entry which is preliminary data.</text>
</comment>
<gene>
    <name evidence="2" type="ORF">GTC6_16540</name>
</gene>
<dbReference type="AlphaFoldDB" id="R7Y6F3"/>
<dbReference type="CDD" id="cd05327">
    <property type="entry name" value="retinol-DH_like_SDR_c_like"/>
    <property type="match status" value="1"/>
</dbReference>
<protein>
    <submittedName>
        <fullName evidence="2">Short chain dehydrogenase</fullName>
    </submittedName>
</protein>
<dbReference type="RefSeq" id="WP_010843710.1">
    <property type="nucleotide sequence ID" value="NZ_AQPW01000022.1"/>
</dbReference>
<name>R7Y6F3_9ACTN</name>
<accession>R7Y6F3</accession>
<dbReference type="PANTHER" id="PTHR43157">
    <property type="entry name" value="PHOSPHATIDYLINOSITOL-GLYCAN BIOSYNTHESIS CLASS F PROTEIN-RELATED"/>
    <property type="match status" value="1"/>
</dbReference>
<keyword evidence="1" id="KW-0560">Oxidoreductase</keyword>
<evidence type="ECO:0000313" key="2">
    <source>
        <dbReference type="EMBL" id="EON31606.1"/>
    </source>
</evidence>
<evidence type="ECO:0000256" key="1">
    <source>
        <dbReference type="ARBA" id="ARBA00023002"/>
    </source>
</evidence>
<dbReference type="SUPFAM" id="SSF51735">
    <property type="entry name" value="NAD(P)-binding Rossmann-fold domains"/>
    <property type="match status" value="1"/>
</dbReference>
<dbReference type="PRINTS" id="PR00081">
    <property type="entry name" value="GDHRDH"/>
</dbReference>